<evidence type="ECO:0000259" key="13">
    <source>
        <dbReference type="PROSITE" id="PS51371"/>
    </source>
</evidence>
<protein>
    <submittedName>
        <fullName evidence="15">HlyC/CorC family transporter</fullName>
    </submittedName>
</protein>
<proteinExistence type="inferred from homology"/>
<dbReference type="InterPro" id="IPR036318">
    <property type="entry name" value="FAD-bd_PCMH-like_sf"/>
</dbReference>
<comment type="caution">
    <text evidence="15">The sequence shown here is derived from an EMBL/GenBank/DDBJ whole genome shotgun (WGS) entry which is preliminary data.</text>
</comment>
<dbReference type="InterPro" id="IPR046342">
    <property type="entry name" value="CBS_dom_sf"/>
</dbReference>
<sequence length="468" mass="51584">MKYILAVVVQIVLIALNAIFAGAEIAVISVNDAKLKKLAEEGNKRAKRLLSLTKDQSKVLSTIQVAITLAGLLGSAFAADSFAEPLAGAIVSGAGLDPAGTAASAINVLCMILLTIILAFFNIVFGEIIPKRIAMRKSEKMALGISGLLKVVSVIFAPFVWLLTVTSNGILRLIGIKPDEEDNPVTEEEIVLMAEAGSEAGHIAESETELIQNVFDFKDKTADEACTHRKDVIAVFSGDSDKEWEETIYGTRHGYYPVCGEDMDEVIGMLDTRDYFRLKDRSRENVMKNAVHPVFFVHESMPANTLFYKMQNAREHVAIVLDEFGGTDGIITIRDLLELLVGEMTDKDETDEYGVKKLEDGSWELTGLVPIEEAEEETGIIFPEEKKQDCETVSGYVCNVLGYIPDDGATATARDGDILIEVTKVEKHRITGVILREEKKPIDEEGEKEYNEESRDKEKKDADEKEDK</sequence>
<evidence type="ECO:0000256" key="4">
    <source>
        <dbReference type="ARBA" id="ARBA00022692"/>
    </source>
</evidence>
<evidence type="ECO:0000256" key="12">
    <source>
        <dbReference type="SAM" id="Phobius"/>
    </source>
</evidence>
<dbReference type="InterPro" id="IPR002550">
    <property type="entry name" value="CNNM"/>
</dbReference>
<feature type="domain" description="CBS" evidence="13">
    <location>
        <begin position="287"/>
        <end position="347"/>
    </location>
</feature>
<feature type="transmembrane region" description="Helical" evidence="12">
    <location>
        <begin position="141"/>
        <end position="163"/>
    </location>
</feature>
<dbReference type="PANTHER" id="PTHR43099">
    <property type="entry name" value="UPF0053 PROTEIN YRKA"/>
    <property type="match status" value="1"/>
</dbReference>
<name>A0A9D1MMF7_9FIRM</name>
<dbReference type="Pfam" id="PF03471">
    <property type="entry name" value="CorC_HlyC"/>
    <property type="match status" value="1"/>
</dbReference>
<dbReference type="Pfam" id="PF01595">
    <property type="entry name" value="CNNM"/>
    <property type="match status" value="1"/>
</dbReference>
<accession>A0A9D1MMF7</accession>
<dbReference type="AlphaFoldDB" id="A0A9D1MMF7"/>
<comment type="similarity">
    <text evidence="2">Belongs to the UPF0053 family.</text>
</comment>
<evidence type="ECO:0000313" key="16">
    <source>
        <dbReference type="Proteomes" id="UP000824145"/>
    </source>
</evidence>
<dbReference type="InterPro" id="IPR016169">
    <property type="entry name" value="FAD-bd_PCMH_sub2"/>
</dbReference>
<feature type="transmembrane region" description="Helical" evidence="12">
    <location>
        <begin position="105"/>
        <end position="129"/>
    </location>
</feature>
<dbReference type="GO" id="GO:0005886">
    <property type="term" value="C:plasma membrane"/>
    <property type="evidence" value="ECO:0007669"/>
    <property type="project" value="UniProtKB-SubCell"/>
</dbReference>
<evidence type="ECO:0000256" key="11">
    <source>
        <dbReference type="SAM" id="MobiDB-lite"/>
    </source>
</evidence>
<dbReference type="SMART" id="SM01091">
    <property type="entry name" value="CorC_HlyC"/>
    <property type="match status" value="1"/>
</dbReference>
<dbReference type="GO" id="GO:0050660">
    <property type="term" value="F:flavin adenine dinucleotide binding"/>
    <property type="evidence" value="ECO:0007669"/>
    <property type="project" value="InterPro"/>
</dbReference>
<dbReference type="Pfam" id="PF00571">
    <property type="entry name" value="CBS"/>
    <property type="match status" value="1"/>
</dbReference>
<dbReference type="SUPFAM" id="SSF56176">
    <property type="entry name" value="FAD-binding/transporter-associated domain-like"/>
    <property type="match status" value="1"/>
</dbReference>
<evidence type="ECO:0000256" key="5">
    <source>
        <dbReference type="ARBA" id="ARBA00022737"/>
    </source>
</evidence>
<dbReference type="PROSITE" id="PS51846">
    <property type="entry name" value="CNNM"/>
    <property type="match status" value="1"/>
</dbReference>
<evidence type="ECO:0000256" key="6">
    <source>
        <dbReference type="ARBA" id="ARBA00022989"/>
    </source>
</evidence>
<keyword evidence="6 10" id="KW-1133">Transmembrane helix</keyword>
<keyword evidence="7 9" id="KW-0129">CBS domain</keyword>
<evidence type="ECO:0000313" key="15">
    <source>
        <dbReference type="EMBL" id="HIU62699.1"/>
    </source>
</evidence>
<dbReference type="InterPro" id="IPR005170">
    <property type="entry name" value="Transptr-assoc_dom"/>
</dbReference>
<reference evidence="15" key="2">
    <citation type="journal article" date="2021" name="PeerJ">
        <title>Extensive microbial diversity within the chicken gut microbiome revealed by metagenomics and culture.</title>
        <authorList>
            <person name="Gilroy R."/>
            <person name="Ravi A."/>
            <person name="Getino M."/>
            <person name="Pursley I."/>
            <person name="Horton D.L."/>
            <person name="Alikhan N.F."/>
            <person name="Baker D."/>
            <person name="Gharbi K."/>
            <person name="Hall N."/>
            <person name="Watson M."/>
            <person name="Adriaenssens E.M."/>
            <person name="Foster-Nyarko E."/>
            <person name="Jarju S."/>
            <person name="Secka A."/>
            <person name="Antonio M."/>
            <person name="Oren A."/>
            <person name="Chaudhuri R.R."/>
            <person name="La Ragione R."/>
            <person name="Hildebrand F."/>
            <person name="Pallen M.J."/>
        </authorList>
    </citation>
    <scope>NUCLEOTIDE SEQUENCE</scope>
    <source>
        <strain evidence="15">9366</strain>
    </source>
</reference>
<dbReference type="InterPro" id="IPR044751">
    <property type="entry name" value="Ion_transp-like_CBS"/>
</dbReference>
<evidence type="ECO:0000256" key="7">
    <source>
        <dbReference type="ARBA" id="ARBA00023122"/>
    </source>
</evidence>
<dbReference type="Gene3D" id="3.30.465.10">
    <property type="match status" value="1"/>
</dbReference>
<keyword evidence="5" id="KW-0677">Repeat</keyword>
<keyword evidence="8 10" id="KW-0472">Membrane</keyword>
<dbReference type="Proteomes" id="UP000824145">
    <property type="component" value="Unassembled WGS sequence"/>
</dbReference>
<dbReference type="InterPro" id="IPR051676">
    <property type="entry name" value="UPF0053_domain"/>
</dbReference>
<keyword evidence="4 10" id="KW-0812">Transmembrane</keyword>
<dbReference type="InterPro" id="IPR000644">
    <property type="entry name" value="CBS_dom"/>
</dbReference>
<evidence type="ECO:0000256" key="8">
    <source>
        <dbReference type="ARBA" id="ARBA00023136"/>
    </source>
</evidence>
<evidence type="ECO:0000256" key="10">
    <source>
        <dbReference type="PROSITE-ProRule" id="PRU01193"/>
    </source>
</evidence>
<dbReference type="EMBL" id="DVNJ01000015">
    <property type="protein sequence ID" value="HIU62699.1"/>
    <property type="molecule type" value="Genomic_DNA"/>
</dbReference>
<comment type="subcellular location">
    <subcellularLocation>
        <location evidence="1">Cell membrane</location>
        <topology evidence="1">Multi-pass membrane protein</topology>
    </subcellularLocation>
</comment>
<evidence type="ECO:0000256" key="9">
    <source>
        <dbReference type="PROSITE-ProRule" id="PRU00703"/>
    </source>
</evidence>
<gene>
    <name evidence="15" type="ORF">IAB07_02885</name>
</gene>
<keyword evidence="3" id="KW-1003">Cell membrane</keyword>
<evidence type="ECO:0000256" key="1">
    <source>
        <dbReference type="ARBA" id="ARBA00004651"/>
    </source>
</evidence>
<evidence type="ECO:0000256" key="3">
    <source>
        <dbReference type="ARBA" id="ARBA00022475"/>
    </source>
</evidence>
<evidence type="ECO:0000259" key="14">
    <source>
        <dbReference type="PROSITE" id="PS51846"/>
    </source>
</evidence>
<evidence type="ECO:0000256" key="2">
    <source>
        <dbReference type="ARBA" id="ARBA00006337"/>
    </source>
</evidence>
<feature type="region of interest" description="Disordered" evidence="11">
    <location>
        <begin position="436"/>
        <end position="468"/>
    </location>
</feature>
<dbReference type="Gene3D" id="3.10.580.10">
    <property type="entry name" value="CBS-domain"/>
    <property type="match status" value="1"/>
</dbReference>
<dbReference type="PROSITE" id="PS51371">
    <property type="entry name" value="CBS"/>
    <property type="match status" value="1"/>
</dbReference>
<organism evidence="15 16">
    <name type="scientific">Candidatus Caccalectryoclostridium excrementigallinarum</name>
    <dbReference type="NCBI Taxonomy" id="2840710"/>
    <lineage>
        <taxon>Bacteria</taxon>
        <taxon>Bacillati</taxon>
        <taxon>Bacillota</taxon>
        <taxon>Clostridia</taxon>
        <taxon>Christensenellales</taxon>
        <taxon>Christensenellaceae</taxon>
        <taxon>Christensenellaceae incertae sedis</taxon>
        <taxon>Candidatus Caccalectryoclostridium</taxon>
    </lineage>
</organism>
<dbReference type="SUPFAM" id="SSF54631">
    <property type="entry name" value="CBS-domain pair"/>
    <property type="match status" value="1"/>
</dbReference>
<reference evidence="15" key="1">
    <citation type="submission" date="2020-10" db="EMBL/GenBank/DDBJ databases">
        <authorList>
            <person name="Gilroy R."/>
        </authorList>
    </citation>
    <scope>NUCLEOTIDE SEQUENCE</scope>
    <source>
        <strain evidence="15">9366</strain>
    </source>
</reference>
<dbReference type="PANTHER" id="PTHR43099:SF5">
    <property type="entry name" value="HLYC_CORC FAMILY TRANSPORTER"/>
    <property type="match status" value="1"/>
</dbReference>
<dbReference type="CDD" id="cd04590">
    <property type="entry name" value="CBS_pair_CorC_HlyC_assoc"/>
    <property type="match status" value="1"/>
</dbReference>
<feature type="domain" description="CNNM transmembrane" evidence="14">
    <location>
        <begin position="1"/>
        <end position="207"/>
    </location>
</feature>